<keyword evidence="3 7" id="KW-0812">Transmembrane</keyword>
<dbReference type="Proteomes" id="UP000274762">
    <property type="component" value="Unassembled WGS sequence"/>
</dbReference>
<dbReference type="InterPro" id="IPR007168">
    <property type="entry name" value="Phageshock_PspC_N"/>
</dbReference>
<evidence type="ECO:0000256" key="5">
    <source>
        <dbReference type="ARBA" id="ARBA00023136"/>
    </source>
</evidence>
<evidence type="ECO:0000256" key="1">
    <source>
        <dbReference type="ARBA" id="ARBA00004162"/>
    </source>
</evidence>
<dbReference type="PANTHER" id="PTHR33885:SF3">
    <property type="entry name" value="PHAGE SHOCK PROTEIN C"/>
    <property type="match status" value="1"/>
</dbReference>
<dbReference type="InterPro" id="IPR052027">
    <property type="entry name" value="PspC"/>
</dbReference>
<keyword evidence="4 7" id="KW-1133">Transmembrane helix</keyword>
<evidence type="ECO:0000256" key="6">
    <source>
        <dbReference type="SAM" id="MobiDB-lite"/>
    </source>
</evidence>
<dbReference type="GO" id="GO:0005886">
    <property type="term" value="C:plasma membrane"/>
    <property type="evidence" value="ECO:0007669"/>
    <property type="project" value="UniProtKB-SubCell"/>
</dbReference>
<dbReference type="PANTHER" id="PTHR33885">
    <property type="entry name" value="PHAGE SHOCK PROTEIN C"/>
    <property type="match status" value="1"/>
</dbReference>
<dbReference type="EMBL" id="RBKV01000001">
    <property type="protein sequence ID" value="RKR96180.1"/>
    <property type="molecule type" value="Genomic_DNA"/>
</dbReference>
<feature type="transmembrane region" description="Helical" evidence="7">
    <location>
        <begin position="137"/>
        <end position="156"/>
    </location>
</feature>
<dbReference type="AlphaFoldDB" id="A0A495K4H6"/>
<evidence type="ECO:0000313" key="9">
    <source>
        <dbReference type="EMBL" id="RKR96180.1"/>
    </source>
</evidence>
<feature type="compositionally biased region" description="Low complexity" evidence="6">
    <location>
        <begin position="216"/>
        <end position="226"/>
    </location>
</feature>
<protein>
    <submittedName>
        <fullName evidence="9">Phage shock protein C (PspC) family protein</fullName>
    </submittedName>
</protein>
<evidence type="ECO:0000313" key="10">
    <source>
        <dbReference type="Proteomes" id="UP000274762"/>
    </source>
</evidence>
<evidence type="ECO:0000256" key="3">
    <source>
        <dbReference type="ARBA" id="ARBA00022692"/>
    </source>
</evidence>
<evidence type="ECO:0000256" key="7">
    <source>
        <dbReference type="SAM" id="Phobius"/>
    </source>
</evidence>
<name>A0A495K4H6_WILMA</name>
<feature type="region of interest" description="Disordered" evidence="6">
    <location>
        <begin position="213"/>
        <end position="266"/>
    </location>
</feature>
<keyword evidence="5 7" id="KW-0472">Membrane</keyword>
<feature type="domain" description="Phage shock protein PspC N-terminal" evidence="8">
    <location>
        <begin position="33"/>
        <end position="87"/>
    </location>
</feature>
<sequence>MNADEAKRSSTMNAASSPTINAEVLQNMWQTRPARAASGSTIGGVCTGIGVRYKVDPTLVKVAFIVSALFGGAGILLYIAAWIVLPEGAPAQSSPETAMRPKRFRHGMRHASSHPPTVVAVAVVAVVALIAGPHLAWSSGGLFGLALMMLGWWLLYQRTPVPEPGTSADTLGQQAAGDPVTAGGSWWQTATGVHSPAAGGHFQSWTPRAWLKEDPPATATDATQTTDGEEADSDVEPPLPTPPSWDPLGAAPFAWDLPEPSSPVERTPSSRFTPVVLGIAVIVAAVAAAIGTEVDWFGPARVGAIALAVVAGGLVIGAFVRKGGGLIPIAIPLAGFVVVATVIGNVNLPEGGIGDRDWKPLSVADLQDEYSLTMGSARLDLTALELDADKKVTIDMGVGDFKIIAPENMNLRADCEVAIGEVKCPEGLEGGPDGSQGPVLTIDAHSKIGNVEVIRD</sequence>
<accession>A0A495K4H6</accession>
<dbReference type="Pfam" id="PF04024">
    <property type="entry name" value="PspC"/>
    <property type="match status" value="1"/>
</dbReference>
<keyword evidence="2" id="KW-1003">Cell membrane</keyword>
<evidence type="ECO:0000256" key="4">
    <source>
        <dbReference type="ARBA" id="ARBA00022989"/>
    </source>
</evidence>
<organism evidence="9 10">
    <name type="scientific">Williamsia marianensis</name>
    <dbReference type="NCBI Taxonomy" id="85044"/>
    <lineage>
        <taxon>Bacteria</taxon>
        <taxon>Bacillati</taxon>
        <taxon>Actinomycetota</taxon>
        <taxon>Actinomycetes</taxon>
        <taxon>Mycobacteriales</taxon>
        <taxon>Nocardiaceae</taxon>
        <taxon>Williamsia</taxon>
    </lineage>
</organism>
<reference evidence="9 10" key="1">
    <citation type="submission" date="2018-10" db="EMBL/GenBank/DDBJ databases">
        <title>Sequencing the genomes of 1000 actinobacteria strains.</title>
        <authorList>
            <person name="Klenk H.-P."/>
        </authorList>
    </citation>
    <scope>NUCLEOTIDE SEQUENCE [LARGE SCALE GENOMIC DNA]</scope>
    <source>
        <strain evidence="9 10">DSM 44343</strain>
    </source>
</reference>
<feature type="transmembrane region" description="Helical" evidence="7">
    <location>
        <begin position="327"/>
        <end position="346"/>
    </location>
</feature>
<gene>
    <name evidence="9" type="ORF">DFJ75_3020</name>
</gene>
<feature type="transmembrane region" description="Helical" evidence="7">
    <location>
        <begin position="302"/>
        <end position="320"/>
    </location>
</feature>
<comment type="subcellular location">
    <subcellularLocation>
        <location evidence="1">Cell membrane</location>
        <topology evidence="1">Single-pass membrane protein</topology>
    </subcellularLocation>
</comment>
<feature type="transmembrane region" description="Helical" evidence="7">
    <location>
        <begin position="62"/>
        <end position="85"/>
    </location>
</feature>
<feature type="transmembrane region" description="Helical" evidence="7">
    <location>
        <begin position="272"/>
        <end position="290"/>
    </location>
</feature>
<evidence type="ECO:0000259" key="8">
    <source>
        <dbReference type="Pfam" id="PF04024"/>
    </source>
</evidence>
<comment type="caution">
    <text evidence="9">The sequence shown here is derived from an EMBL/GenBank/DDBJ whole genome shotgun (WGS) entry which is preliminary data.</text>
</comment>
<proteinExistence type="predicted"/>
<evidence type="ECO:0000256" key="2">
    <source>
        <dbReference type="ARBA" id="ARBA00022475"/>
    </source>
</evidence>